<comment type="catalytic activity">
    <reaction evidence="9">
        <text>Hydrolyzes the peptide bond -P2-(S-farnesyl or geranylgeranyl)C-P1'-P2'-P3'-COOH where P1' and P2' are amino acids with aliphatic sidechains and P3' is any C-terminal residue.</text>
        <dbReference type="EC" id="3.4.26.1"/>
    </reaction>
</comment>
<evidence type="ECO:0000256" key="12">
    <source>
        <dbReference type="SAM" id="SignalP"/>
    </source>
</evidence>
<protein>
    <recommendedName>
        <fullName evidence="10">intramembrane prenyl-peptidase Rce1</fullName>
        <ecNumber evidence="10">3.4.26.1</ecNumber>
    </recommendedName>
</protein>
<evidence type="ECO:0000313" key="14">
    <source>
        <dbReference type="EMBL" id="ABO98080.1"/>
    </source>
</evidence>
<evidence type="ECO:0000256" key="7">
    <source>
        <dbReference type="ARBA" id="ARBA00022989"/>
    </source>
</evidence>
<evidence type="ECO:0000256" key="3">
    <source>
        <dbReference type="ARBA" id="ARBA00022670"/>
    </source>
</evidence>
<reference evidence="14 15" key="1">
    <citation type="journal article" date="2007" name="Proc. Natl. Acad. Sci. U.S.A.">
        <title>The tiny eukaryote Ostreococcus provides genomic insights into the paradox of plankton speciation.</title>
        <authorList>
            <person name="Palenik B."/>
            <person name="Grimwood J."/>
            <person name="Aerts A."/>
            <person name="Rouze P."/>
            <person name="Salamov A."/>
            <person name="Putnam N."/>
            <person name="Dupont C."/>
            <person name="Jorgensen R."/>
            <person name="Derelle E."/>
            <person name="Rombauts S."/>
            <person name="Zhou K."/>
            <person name="Otillar R."/>
            <person name="Merchant S.S."/>
            <person name="Podell S."/>
            <person name="Gaasterland T."/>
            <person name="Napoli C."/>
            <person name="Gendler K."/>
            <person name="Manuell A."/>
            <person name="Tai V."/>
            <person name="Vallon O."/>
            <person name="Piganeau G."/>
            <person name="Jancek S."/>
            <person name="Heijde M."/>
            <person name="Jabbari K."/>
            <person name="Bowler C."/>
            <person name="Lohr M."/>
            <person name="Robbens S."/>
            <person name="Werner G."/>
            <person name="Dubchak I."/>
            <person name="Pazour G.J."/>
            <person name="Ren Q."/>
            <person name="Paulsen I."/>
            <person name="Delwiche C."/>
            <person name="Schmutz J."/>
            <person name="Rokhsar D."/>
            <person name="Van de Peer Y."/>
            <person name="Moreau H."/>
            <person name="Grigoriev I.V."/>
        </authorList>
    </citation>
    <scope>NUCLEOTIDE SEQUENCE [LARGE SCALE GENOMIC DNA]</scope>
    <source>
        <strain evidence="14 15">CCE9901</strain>
    </source>
</reference>
<comment type="subcellular location">
    <subcellularLocation>
        <location evidence="1">Endoplasmic reticulum membrane</location>
        <topology evidence="1">Multi-pass membrane protein</topology>
    </subcellularLocation>
</comment>
<dbReference type="RefSeq" id="XP_001419787.1">
    <property type="nucleotide sequence ID" value="XM_001419750.1"/>
</dbReference>
<evidence type="ECO:0000256" key="4">
    <source>
        <dbReference type="ARBA" id="ARBA00022692"/>
    </source>
</evidence>
<keyword evidence="5" id="KW-0378">Hydrolase</keyword>
<dbReference type="Pfam" id="PF02517">
    <property type="entry name" value="Rce1-like"/>
    <property type="match status" value="1"/>
</dbReference>
<feature type="transmembrane region" description="Helical" evidence="11">
    <location>
        <begin position="235"/>
        <end position="252"/>
    </location>
</feature>
<feature type="chain" id="PRO_5002673040" description="intramembrane prenyl-peptidase Rce1" evidence="12">
    <location>
        <begin position="20"/>
        <end position="253"/>
    </location>
</feature>
<name>A4S2P8_OSTLU</name>
<gene>
    <name evidence="14" type="ORF">OSTLU_16795</name>
</gene>
<proteinExistence type="inferred from homology"/>
<dbReference type="GO" id="GO:0071586">
    <property type="term" value="P:CAAX-box protein processing"/>
    <property type="evidence" value="ECO:0007669"/>
    <property type="project" value="InterPro"/>
</dbReference>
<feature type="domain" description="CAAX prenyl protease 2/Lysostaphin resistance protein A-like" evidence="13">
    <location>
        <begin position="117"/>
        <end position="222"/>
    </location>
</feature>
<keyword evidence="8 11" id="KW-0472">Membrane</keyword>
<dbReference type="PANTHER" id="PTHR13046">
    <property type="entry name" value="PROTEASE U48 CAAX PRENYL PROTEASE RCE1"/>
    <property type="match status" value="1"/>
</dbReference>
<keyword evidence="4 11" id="KW-0812">Transmembrane</keyword>
<dbReference type="PANTHER" id="PTHR13046:SF0">
    <property type="entry name" value="CAAX PRENYL PROTEASE 2"/>
    <property type="match status" value="1"/>
</dbReference>
<evidence type="ECO:0000256" key="8">
    <source>
        <dbReference type="ARBA" id="ARBA00023136"/>
    </source>
</evidence>
<dbReference type="OrthoDB" id="271604at2759"/>
<evidence type="ECO:0000313" key="15">
    <source>
        <dbReference type="Proteomes" id="UP000001568"/>
    </source>
</evidence>
<dbReference type="InterPro" id="IPR003675">
    <property type="entry name" value="Rce1/LyrA-like_dom"/>
</dbReference>
<dbReference type="eggNOG" id="KOG4130">
    <property type="taxonomic scope" value="Eukaryota"/>
</dbReference>
<evidence type="ECO:0000256" key="1">
    <source>
        <dbReference type="ARBA" id="ARBA00004477"/>
    </source>
</evidence>
<evidence type="ECO:0000256" key="5">
    <source>
        <dbReference type="ARBA" id="ARBA00022801"/>
    </source>
</evidence>
<evidence type="ECO:0000256" key="11">
    <source>
        <dbReference type="SAM" id="Phobius"/>
    </source>
</evidence>
<evidence type="ECO:0000256" key="2">
    <source>
        <dbReference type="ARBA" id="ARBA00006897"/>
    </source>
</evidence>
<dbReference type="EC" id="3.4.26.1" evidence="10"/>
<dbReference type="KEGG" id="olu:OSTLU_16795"/>
<sequence length="253" mass="26620">MRALGVACACALALAYVAALFATTAIDDDRDDARVMKRRFASLSVVCALAWAPARVASDETMTLDAWRRTLGLAPPLGEARAVAYGMSVALAATLGETAARAREGRRDGRRTRRTTLAAFRDYAHAPLCEEWCFRACALATLMRSGASAASASALSSALFGAAHAHHYFGMRAKGADARTALRASATQFAFTFAFGLAACRVFLRRESLSAATACHCVCNYVGAPSARAFRDARAVAASALGVSLALVLLVFA</sequence>
<organism evidence="14 15">
    <name type="scientific">Ostreococcus lucimarinus (strain CCE9901)</name>
    <dbReference type="NCBI Taxonomy" id="436017"/>
    <lineage>
        <taxon>Eukaryota</taxon>
        <taxon>Viridiplantae</taxon>
        <taxon>Chlorophyta</taxon>
        <taxon>Mamiellophyceae</taxon>
        <taxon>Mamiellales</taxon>
        <taxon>Bathycoccaceae</taxon>
        <taxon>Ostreococcus</taxon>
    </lineage>
</organism>
<accession>A4S2P8</accession>
<dbReference type="HOGENOM" id="CLU_1100027_0_0_1"/>
<dbReference type="GO" id="GO:0005789">
    <property type="term" value="C:endoplasmic reticulum membrane"/>
    <property type="evidence" value="ECO:0007669"/>
    <property type="project" value="UniProtKB-SubCell"/>
</dbReference>
<dbReference type="AlphaFoldDB" id="A4S2P8"/>
<keyword evidence="7 11" id="KW-1133">Transmembrane helix</keyword>
<keyword evidence="12" id="KW-0732">Signal</keyword>
<evidence type="ECO:0000256" key="6">
    <source>
        <dbReference type="ARBA" id="ARBA00022824"/>
    </source>
</evidence>
<dbReference type="GO" id="GO:0004222">
    <property type="term" value="F:metalloendopeptidase activity"/>
    <property type="evidence" value="ECO:0007669"/>
    <property type="project" value="InterPro"/>
</dbReference>
<comment type="similarity">
    <text evidence="2">Belongs to the peptidase U48 family.</text>
</comment>
<keyword evidence="15" id="KW-1185">Reference proteome</keyword>
<keyword evidence="3" id="KW-0645">Protease</keyword>
<feature type="signal peptide" evidence="12">
    <location>
        <begin position="1"/>
        <end position="19"/>
    </location>
</feature>
<dbReference type="InterPro" id="IPR039731">
    <property type="entry name" value="Rce1"/>
</dbReference>
<dbReference type="OMA" id="HAPLCEE"/>
<evidence type="ECO:0000259" key="13">
    <source>
        <dbReference type="Pfam" id="PF02517"/>
    </source>
</evidence>
<dbReference type="Gramene" id="ABO98080">
    <property type="protein sequence ID" value="ABO98080"/>
    <property type="gene ID" value="OSTLU_16795"/>
</dbReference>
<evidence type="ECO:0000256" key="10">
    <source>
        <dbReference type="ARBA" id="ARBA00049729"/>
    </source>
</evidence>
<dbReference type="GeneID" id="5003568"/>
<keyword evidence="6" id="KW-0256">Endoplasmic reticulum</keyword>
<dbReference type="Proteomes" id="UP000001568">
    <property type="component" value="Chromosome 9"/>
</dbReference>
<dbReference type="EMBL" id="CP000589">
    <property type="protein sequence ID" value="ABO98080.1"/>
    <property type="molecule type" value="Genomic_DNA"/>
</dbReference>
<feature type="transmembrane region" description="Helical" evidence="11">
    <location>
        <begin position="186"/>
        <end position="204"/>
    </location>
</feature>
<evidence type="ECO:0000256" key="9">
    <source>
        <dbReference type="ARBA" id="ARBA00047280"/>
    </source>
</evidence>
<dbReference type="STRING" id="436017.A4S2P8"/>